<feature type="compositionally biased region" description="Basic and acidic residues" evidence="1">
    <location>
        <begin position="235"/>
        <end position="279"/>
    </location>
</feature>
<keyword evidence="2" id="KW-1185">Reference proteome</keyword>
<proteinExistence type="predicted"/>
<feature type="compositionally biased region" description="Low complexity" evidence="1">
    <location>
        <begin position="192"/>
        <end position="201"/>
    </location>
</feature>
<evidence type="ECO:0000313" key="3">
    <source>
        <dbReference type="WBParaSite" id="PSU_v2.g9828.t1"/>
    </source>
</evidence>
<evidence type="ECO:0000256" key="1">
    <source>
        <dbReference type="SAM" id="MobiDB-lite"/>
    </source>
</evidence>
<evidence type="ECO:0000313" key="2">
    <source>
        <dbReference type="Proteomes" id="UP000887577"/>
    </source>
</evidence>
<dbReference type="AlphaFoldDB" id="A0A914ZD04"/>
<accession>A0A914ZD04</accession>
<feature type="compositionally biased region" description="Basic and acidic residues" evidence="1">
    <location>
        <begin position="211"/>
        <end position="228"/>
    </location>
</feature>
<feature type="region of interest" description="Disordered" evidence="1">
    <location>
        <begin position="124"/>
        <end position="305"/>
    </location>
</feature>
<sequence>MTTLKNLLLNQSLLPQQLGIVNVTCIVTFQVFVDEDINAFKTTRIATVSNINECAYICYQNSCSGAIFVPADDKNEKAQCKVQMREEEKCHSKLQRHYTFNHAKAVVLSCFRCQPEKPITISPDAEITRATTTPMPELTKGRLTTIAPEKSETTSEKEGPVPPPSESSNKVEDTPKSAKPPAMAPTESGQVNSASNNNAAEEQSETAKSGDSGDKSTEEKPSEAEKTQEATTAKSEAETPAKSAEKEETSKPTEVTKAESATEKSTETEKDKASEKPEVSESATTPSSASSAPEGKTVSLGKNLN</sequence>
<feature type="compositionally biased region" description="Low complexity" evidence="1">
    <location>
        <begin position="280"/>
        <end position="294"/>
    </location>
</feature>
<name>A0A914ZD04_9BILA</name>
<dbReference type="Proteomes" id="UP000887577">
    <property type="component" value="Unplaced"/>
</dbReference>
<organism evidence="2 3">
    <name type="scientific">Panagrolaimus superbus</name>
    <dbReference type="NCBI Taxonomy" id="310955"/>
    <lineage>
        <taxon>Eukaryota</taxon>
        <taxon>Metazoa</taxon>
        <taxon>Ecdysozoa</taxon>
        <taxon>Nematoda</taxon>
        <taxon>Chromadorea</taxon>
        <taxon>Rhabditida</taxon>
        <taxon>Tylenchina</taxon>
        <taxon>Panagrolaimomorpha</taxon>
        <taxon>Panagrolaimoidea</taxon>
        <taxon>Panagrolaimidae</taxon>
        <taxon>Panagrolaimus</taxon>
    </lineage>
</organism>
<reference evidence="3" key="1">
    <citation type="submission" date="2022-11" db="UniProtKB">
        <authorList>
            <consortium name="WormBaseParasite"/>
        </authorList>
    </citation>
    <scope>IDENTIFICATION</scope>
</reference>
<feature type="compositionally biased region" description="Basic and acidic residues" evidence="1">
    <location>
        <begin position="149"/>
        <end position="159"/>
    </location>
</feature>
<dbReference type="WBParaSite" id="PSU_v2.g9828.t1">
    <property type="protein sequence ID" value="PSU_v2.g9828.t1"/>
    <property type="gene ID" value="PSU_v2.g9828"/>
</dbReference>
<protein>
    <submittedName>
        <fullName evidence="3">Apple domain-containing protein</fullName>
    </submittedName>
</protein>